<reference evidence="2" key="1">
    <citation type="submission" date="2019-12" db="EMBL/GenBank/DDBJ databases">
        <title>An insight into the sialome of adult female Ixodes ricinus ticks feeding for 6 days.</title>
        <authorList>
            <person name="Perner J."/>
            <person name="Ribeiro J.M.C."/>
        </authorList>
    </citation>
    <scope>NUCLEOTIDE SEQUENCE</scope>
    <source>
        <strain evidence="2">Semi-engorged</strain>
        <tissue evidence="2">Salivary glands</tissue>
    </source>
</reference>
<feature type="chain" id="PRO_5025616226" evidence="1">
    <location>
        <begin position="32"/>
        <end position="70"/>
    </location>
</feature>
<evidence type="ECO:0000256" key="1">
    <source>
        <dbReference type="SAM" id="SignalP"/>
    </source>
</evidence>
<accession>A0A6B0TS26</accession>
<name>A0A6B0TS26_IXORI</name>
<organism evidence="2">
    <name type="scientific">Ixodes ricinus</name>
    <name type="common">Common tick</name>
    <name type="synonym">Acarus ricinus</name>
    <dbReference type="NCBI Taxonomy" id="34613"/>
    <lineage>
        <taxon>Eukaryota</taxon>
        <taxon>Metazoa</taxon>
        <taxon>Ecdysozoa</taxon>
        <taxon>Arthropoda</taxon>
        <taxon>Chelicerata</taxon>
        <taxon>Arachnida</taxon>
        <taxon>Acari</taxon>
        <taxon>Parasitiformes</taxon>
        <taxon>Ixodida</taxon>
        <taxon>Ixodoidea</taxon>
        <taxon>Ixodidae</taxon>
        <taxon>Ixodinae</taxon>
        <taxon>Ixodes</taxon>
    </lineage>
</organism>
<sequence>MLPSTRSKPTWFSSSTVQMALWSLAAARCNAVCFCSVRSFTLAPARIRLRTMISEPASTARCRGVSWEES</sequence>
<proteinExistence type="predicted"/>
<protein>
    <submittedName>
        <fullName evidence="2">Putative secreted protein</fullName>
    </submittedName>
</protein>
<dbReference type="AlphaFoldDB" id="A0A6B0TS26"/>
<evidence type="ECO:0000313" key="2">
    <source>
        <dbReference type="EMBL" id="MXU82682.1"/>
    </source>
</evidence>
<keyword evidence="1" id="KW-0732">Signal</keyword>
<feature type="signal peptide" evidence="1">
    <location>
        <begin position="1"/>
        <end position="31"/>
    </location>
</feature>
<dbReference type="EMBL" id="GIFC01000599">
    <property type="protein sequence ID" value="MXU82682.1"/>
    <property type="molecule type" value="Transcribed_RNA"/>
</dbReference>